<protein>
    <submittedName>
        <fullName evidence="1">Bm14236</fullName>
    </submittedName>
</protein>
<reference evidence="1" key="2">
    <citation type="submission" date="2012-12" db="EMBL/GenBank/DDBJ databases">
        <authorList>
            <person name="Gao Y.W."/>
            <person name="Fan S.T."/>
            <person name="Sun H.T."/>
            <person name="Wang Z."/>
            <person name="Gao X.L."/>
            <person name="Li Y.G."/>
            <person name="Wang T.C."/>
            <person name="Zhang K."/>
            <person name="Xu W.W."/>
            <person name="Yu Z.J."/>
            <person name="Xia X.Z."/>
        </authorList>
    </citation>
    <scope>NUCLEOTIDE SEQUENCE</scope>
    <source>
        <strain evidence="1">FR3</strain>
    </source>
</reference>
<name>A0A0J9XY77_BRUMA</name>
<gene>
    <name evidence="1" type="primary">Bm14236</name>
    <name evidence="1" type="ORF">BM_Bm14236</name>
</gene>
<dbReference type="AlphaFoldDB" id="A0A0J9XY77"/>
<proteinExistence type="predicted"/>
<dbReference type="EMBL" id="LN856989">
    <property type="protein sequence ID" value="CDP97719.1"/>
    <property type="molecule type" value="Genomic_DNA"/>
</dbReference>
<accession>A0A0J9XY77</accession>
<organism evidence="1">
    <name type="scientific">Brugia malayi</name>
    <name type="common">Filarial nematode worm</name>
    <dbReference type="NCBI Taxonomy" id="6279"/>
    <lineage>
        <taxon>Eukaryota</taxon>
        <taxon>Metazoa</taxon>
        <taxon>Ecdysozoa</taxon>
        <taxon>Nematoda</taxon>
        <taxon>Chromadorea</taxon>
        <taxon>Rhabditida</taxon>
        <taxon>Spirurina</taxon>
        <taxon>Spiruromorpha</taxon>
        <taxon>Filarioidea</taxon>
        <taxon>Onchocercidae</taxon>
        <taxon>Brugia</taxon>
    </lineage>
</organism>
<evidence type="ECO:0000313" key="1">
    <source>
        <dbReference type="EMBL" id="CDP97719.1"/>
    </source>
</evidence>
<sequence>MLLSHTILGPNDISFISFTCLRLSQLYLSTKKKCGSPK</sequence>
<reference evidence="1" key="1">
    <citation type="journal article" date="2007" name="Science">
        <title>Draft genome of the filarial nematode parasite Brugia malayi.</title>
        <authorList>
            <person name="Ghedin E."/>
            <person name="Wang S."/>
            <person name="Spiro D."/>
            <person name="Caler E."/>
            <person name="Zhao Q."/>
            <person name="Crabtree J."/>
            <person name="Allen J.E."/>
            <person name="Delcher A.L."/>
            <person name="Guiliano D.B."/>
            <person name="Miranda-Saavedra D."/>
            <person name="Angiuoli S.V."/>
            <person name="Creasy T."/>
            <person name="Amedeo P."/>
            <person name="Haas B."/>
            <person name="El-Sayed N.M."/>
            <person name="Wortman J.R."/>
            <person name="Feldblyum T."/>
            <person name="Tallon L."/>
            <person name="Schatz M."/>
            <person name="Shumway M."/>
            <person name="Koo H."/>
            <person name="Salzberg S.L."/>
            <person name="Schobel S."/>
            <person name="Pertea M."/>
            <person name="Pop M."/>
            <person name="White O."/>
            <person name="Barton G.J."/>
            <person name="Carlow C.K."/>
            <person name="Crawford M.J."/>
            <person name="Daub J."/>
            <person name="Dimmic M.W."/>
            <person name="Estes C.F."/>
            <person name="Foster J.M."/>
            <person name="Ganatra M."/>
            <person name="Gregory W.F."/>
            <person name="Johnson N.M."/>
            <person name="Jin J."/>
            <person name="Komuniecki R."/>
            <person name="Korf I."/>
            <person name="Kumar S."/>
            <person name="Laney S."/>
            <person name="Li B.W."/>
            <person name="Li W."/>
            <person name="Lindblom T.H."/>
            <person name="Lustigman S."/>
            <person name="Ma D."/>
            <person name="Maina C.V."/>
            <person name="Martin D.M."/>
            <person name="McCarter J.P."/>
            <person name="McReynolds L."/>
            <person name="Mitreva M."/>
            <person name="Nutman T.B."/>
            <person name="Parkinson J."/>
            <person name="Peregrin-Alvarez J.M."/>
            <person name="Poole C."/>
            <person name="Ren Q."/>
            <person name="Saunders L."/>
            <person name="Sluder A.E."/>
            <person name="Smith K."/>
            <person name="Stanke M."/>
            <person name="Unnasch T.R."/>
            <person name="Ware J."/>
            <person name="Wei A.D."/>
            <person name="Weil G."/>
            <person name="Williams D.J."/>
            <person name="Zhang Y."/>
            <person name="Williams S.A."/>
            <person name="Fraser-Liggett C."/>
            <person name="Slatko B."/>
            <person name="Blaxter M.L."/>
            <person name="Scott A.L."/>
        </authorList>
    </citation>
    <scope>NUCLEOTIDE SEQUENCE</scope>
    <source>
        <strain evidence="1">FR3</strain>
    </source>
</reference>